<organism evidence="2 3">
    <name type="scientific">Bacteroides salyersiae</name>
    <dbReference type="NCBI Taxonomy" id="291644"/>
    <lineage>
        <taxon>Bacteria</taxon>
        <taxon>Pseudomonadati</taxon>
        <taxon>Bacteroidota</taxon>
        <taxon>Bacteroidia</taxon>
        <taxon>Bacteroidales</taxon>
        <taxon>Bacteroidaceae</taxon>
        <taxon>Bacteroides</taxon>
    </lineage>
</organism>
<dbReference type="Gene3D" id="3.40.50.1820">
    <property type="entry name" value="alpha/beta hydrolase"/>
    <property type="match status" value="1"/>
</dbReference>
<proteinExistence type="predicted"/>
<dbReference type="Pfam" id="PF12715">
    <property type="entry name" value="Abhydrolase_7"/>
    <property type="match status" value="1"/>
</dbReference>
<dbReference type="Proteomes" id="UP000422221">
    <property type="component" value="Unassembled WGS sequence"/>
</dbReference>
<evidence type="ECO:0000256" key="1">
    <source>
        <dbReference type="SAM" id="SignalP"/>
    </source>
</evidence>
<evidence type="ECO:0000313" key="2">
    <source>
        <dbReference type="EMBL" id="KAA3770670.1"/>
    </source>
</evidence>
<dbReference type="InterPro" id="IPR050261">
    <property type="entry name" value="FrsA_esterase"/>
</dbReference>
<sequence length="384" mass="43416">MLKRIGVSILIAIAFLTAVAQKSTSYEIEKDYPLFLEKMKQELTYPMAWGNSAQTDFSEWRKMTRTIVLDAMLAPPPVAKEYGMEVVAIEQRAGYEARKIRFNLSGYSRVPAYLLVPAGKGPFPAVVLLHDHGAHFSIGKEKMIRPFDVDSLTLADADNWVHQCYDDQYVGDYLASKGYVVISIDALFWGERGRKEGARYESQQSLACVFEMLGRSWSGTISYEDMYTADFLASLKEVDADRIGCMGFSMGAYRSWMLSALSDRVKAGVAVCWLTTTEYQLSPHYGRGKGDSNYANVLPGLRRYLDYPHIASIACPKAMLFFNGRHDKLFPVPAVENAYSQLHTVWNSQNADDKLITKLWELPHFCSKEMQAEILSFFNKQLSK</sequence>
<dbReference type="AlphaFoldDB" id="A0A7J4XPI2"/>
<dbReference type="RefSeq" id="WP_130057822.1">
    <property type="nucleotide sequence ID" value="NZ_JADNPJ010000001.1"/>
</dbReference>
<protein>
    <submittedName>
        <fullName evidence="2">Prolyl oligopeptidase family serine peptidase</fullName>
    </submittedName>
</protein>
<dbReference type="InterPro" id="IPR025890">
    <property type="entry name" value="Abhydrolase_bac"/>
</dbReference>
<keyword evidence="1" id="KW-0732">Signal</keyword>
<evidence type="ECO:0000313" key="3">
    <source>
        <dbReference type="Proteomes" id="UP000422221"/>
    </source>
</evidence>
<dbReference type="PANTHER" id="PTHR22946">
    <property type="entry name" value="DIENELACTONE HYDROLASE DOMAIN-CONTAINING PROTEIN-RELATED"/>
    <property type="match status" value="1"/>
</dbReference>
<comment type="caution">
    <text evidence="2">The sequence shown here is derived from an EMBL/GenBank/DDBJ whole genome shotgun (WGS) entry which is preliminary data.</text>
</comment>
<reference evidence="2 3" key="1">
    <citation type="journal article" date="2019" name="Nat. Med.">
        <title>A library of human gut bacterial isolates paired with longitudinal multiomics data enables mechanistic microbiome research.</title>
        <authorList>
            <person name="Poyet M."/>
            <person name="Groussin M."/>
            <person name="Gibbons S.M."/>
            <person name="Avila-Pacheco J."/>
            <person name="Jiang X."/>
            <person name="Kearney S.M."/>
            <person name="Perrotta A.R."/>
            <person name="Berdy B."/>
            <person name="Zhao S."/>
            <person name="Lieberman T.D."/>
            <person name="Swanson P.K."/>
            <person name="Smith M."/>
            <person name="Roesemann S."/>
            <person name="Alexander J.E."/>
            <person name="Rich S.A."/>
            <person name="Livny J."/>
            <person name="Vlamakis H."/>
            <person name="Clish C."/>
            <person name="Bullock K."/>
            <person name="Deik A."/>
            <person name="Scott J."/>
            <person name="Pierce K.A."/>
            <person name="Xavier R.J."/>
            <person name="Alm E.J."/>
        </authorList>
    </citation>
    <scope>NUCLEOTIDE SEQUENCE [LARGE SCALE GENOMIC DNA]</scope>
    <source>
        <strain evidence="2 3">BIOML-A10</strain>
    </source>
</reference>
<accession>A0A7J4XPI2</accession>
<gene>
    <name evidence="2" type="ORF">F3F73_01615</name>
</gene>
<dbReference type="EMBL" id="VWMK01000001">
    <property type="protein sequence ID" value="KAA3770670.1"/>
    <property type="molecule type" value="Genomic_DNA"/>
</dbReference>
<feature type="signal peptide" evidence="1">
    <location>
        <begin position="1"/>
        <end position="20"/>
    </location>
</feature>
<dbReference type="InterPro" id="IPR029058">
    <property type="entry name" value="AB_hydrolase_fold"/>
</dbReference>
<name>A0A7J4XPI2_9BACE</name>
<feature type="chain" id="PRO_5029724331" evidence="1">
    <location>
        <begin position="21"/>
        <end position="384"/>
    </location>
</feature>
<dbReference type="SUPFAM" id="SSF53474">
    <property type="entry name" value="alpha/beta-Hydrolases"/>
    <property type="match status" value="1"/>
</dbReference>